<sequence length="105" mass="10396">MTALGDVGTNTEIAPNLGVKVIQAHFDDTIGTAGGGAVGGTDTVTVDLTKFGCTNIHGLLLFDETTTGSVIATQAPTSTAVSAGVLTIDLAGGDTGAKTAIIWAY</sequence>
<dbReference type="EMBL" id="LAZR01007815">
    <property type="protein sequence ID" value="KKM82741.1"/>
    <property type="molecule type" value="Genomic_DNA"/>
</dbReference>
<gene>
    <name evidence="1" type="ORF">LCGC14_1316540</name>
</gene>
<organism evidence="1">
    <name type="scientific">marine sediment metagenome</name>
    <dbReference type="NCBI Taxonomy" id="412755"/>
    <lineage>
        <taxon>unclassified sequences</taxon>
        <taxon>metagenomes</taxon>
        <taxon>ecological metagenomes</taxon>
    </lineage>
</organism>
<reference evidence="1" key="1">
    <citation type="journal article" date="2015" name="Nature">
        <title>Complex archaea that bridge the gap between prokaryotes and eukaryotes.</title>
        <authorList>
            <person name="Spang A."/>
            <person name="Saw J.H."/>
            <person name="Jorgensen S.L."/>
            <person name="Zaremba-Niedzwiedzka K."/>
            <person name="Martijn J."/>
            <person name="Lind A.E."/>
            <person name="van Eijk R."/>
            <person name="Schleper C."/>
            <person name="Guy L."/>
            <person name="Ettema T.J."/>
        </authorList>
    </citation>
    <scope>NUCLEOTIDE SEQUENCE</scope>
</reference>
<protein>
    <submittedName>
        <fullName evidence="1">Uncharacterized protein</fullName>
    </submittedName>
</protein>
<comment type="caution">
    <text evidence="1">The sequence shown here is derived from an EMBL/GenBank/DDBJ whole genome shotgun (WGS) entry which is preliminary data.</text>
</comment>
<dbReference type="AlphaFoldDB" id="A0A0F9L656"/>
<evidence type="ECO:0000313" key="1">
    <source>
        <dbReference type="EMBL" id="KKM82741.1"/>
    </source>
</evidence>
<proteinExistence type="predicted"/>
<name>A0A0F9L656_9ZZZZ</name>
<accession>A0A0F9L656</accession>